<dbReference type="CDD" id="cd00383">
    <property type="entry name" value="trans_reg_C"/>
    <property type="match status" value="1"/>
</dbReference>
<dbReference type="SUPFAM" id="SSF48452">
    <property type="entry name" value="TPR-like"/>
    <property type="match status" value="1"/>
</dbReference>
<name>A0ABN6P3B7_9PROT</name>
<reference evidence="4 5" key="1">
    <citation type="journal article" date="2016" name="Microbes Environ.">
        <title>Phylogenetically diverse aerobic anoxygenic phototrophic bacteria isolated from epilithic biofilms in Tama river, Japan.</title>
        <authorList>
            <person name="Hirose S."/>
            <person name="Matsuura K."/>
            <person name="Haruta S."/>
        </authorList>
    </citation>
    <scope>NUCLEOTIDE SEQUENCE [LARGE SCALE GENOMIC DNA]</scope>
    <source>
        <strain evidence="4 5">S08</strain>
    </source>
</reference>
<dbReference type="InterPro" id="IPR011990">
    <property type="entry name" value="TPR-like_helical_dom_sf"/>
</dbReference>
<dbReference type="EMBL" id="AP025637">
    <property type="protein sequence ID" value="BDG72473.1"/>
    <property type="molecule type" value="Genomic_DNA"/>
</dbReference>
<sequence length="442" mass="47561">MLHRGIDSRFSKYMSKGPSILLFEGYAFDPAAGLLWVNGAPLTLRPKAADVLGHLLRHAGTLVTRQDLLDAVWPGIAVVDDGLTQCVTDIRQALGPDGPRLLRTVRGRGYIFAASVTQGAAPSLPRASRVPLLPLLVAAPGHSRMVWTVAVLALGTLAFPLAALMPRPAPAPVAVPMPTPDARLVAHRLLEHGLTIQRGPGTFEERLRSSLPFFRDAFASDPTNAAAAAEAAFVHGNLLTVRGSTNIAFDRAELDRYADLAMAANAADPKALNARAIALRHAGRYAEALPFYRLAGADPERASARANVGLMLLLLGDPDAAIEPLRGVLAESPRHVFAGTWRLYLALAELLAGRPGFGEALFDPAGPTRAFMPRGERLLYRAAALAMDGQEDAAREVLAEIQRRWPDVLARPLRDHAMSAEPAFLALYDERFVAPLMRLGLR</sequence>
<dbReference type="PROSITE" id="PS51755">
    <property type="entry name" value="OMPR_PHOB"/>
    <property type="match status" value="1"/>
</dbReference>
<accession>A0ABN6P3B7</accession>
<evidence type="ECO:0000256" key="1">
    <source>
        <dbReference type="ARBA" id="ARBA00023125"/>
    </source>
</evidence>
<dbReference type="SUPFAM" id="SSF46894">
    <property type="entry name" value="C-terminal effector domain of the bipartite response regulators"/>
    <property type="match status" value="1"/>
</dbReference>
<dbReference type="Gene3D" id="1.10.10.10">
    <property type="entry name" value="Winged helix-like DNA-binding domain superfamily/Winged helix DNA-binding domain"/>
    <property type="match status" value="1"/>
</dbReference>
<dbReference type="SMART" id="SM00862">
    <property type="entry name" value="Trans_reg_C"/>
    <property type="match status" value="1"/>
</dbReference>
<evidence type="ECO:0000256" key="2">
    <source>
        <dbReference type="PROSITE-ProRule" id="PRU01091"/>
    </source>
</evidence>
<dbReference type="Gene3D" id="1.25.40.10">
    <property type="entry name" value="Tetratricopeptide repeat domain"/>
    <property type="match status" value="1"/>
</dbReference>
<dbReference type="InterPro" id="IPR016032">
    <property type="entry name" value="Sig_transdc_resp-reg_C-effctor"/>
</dbReference>
<dbReference type="InterPro" id="IPR001867">
    <property type="entry name" value="OmpR/PhoB-type_DNA-bd"/>
</dbReference>
<dbReference type="InterPro" id="IPR036388">
    <property type="entry name" value="WH-like_DNA-bd_sf"/>
</dbReference>
<evidence type="ECO:0000259" key="3">
    <source>
        <dbReference type="PROSITE" id="PS51755"/>
    </source>
</evidence>
<keyword evidence="1 2" id="KW-0238">DNA-binding</keyword>
<feature type="domain" description="OmpR/PhoB-type" evidence="3">
    <location>
        <begin position="18"/>
        <end position="114"/>
    </location>
</feature>
<evidence type="ECO:0000313" key="4">
    <source>
        <dbReference type="EMBL" id="BDG72473.1"/>
    </source>
</evidence>
<dbReference type="Pfam" id="PF00486">
    <property type="entry name" value="Trans_reg_C"/>
    <property type="match status" value="1"/>
</dbReference>
<gene>
    <name evidence="4" type="ORF">Rmf_24020</name>
</gene>
<dbReference type="Proteomes" id="UP000831327">
    <property type="component" value="Chromosome"/>
</dbReference>
<keyword evidence="5" id="KW-1185">Reference proteome</keyword>
<feature type="DNA-binding region" description="OmpR/PhoB-type" evidence="2">
    <location>
        <begin position="18"/>
        <end position="114"/>
    </location>
</feature>
<organism evidence="4 5">
    <name type="scientific">Roseomonas fluvialis</name>
    <dbReference type="NCBI Taxonomy" id="1750527"/>
    <lineage>
        <taxon>Bacteria</taxon>
        <taxon>Pseudomonadati</taxon>
        <taxon>Pseudomonadota</taxon>
        <taxon>Alphaproteobacteria</taxon>
        <taxon>Acetobacterales</taxon>
        <taxon>Roseomonadaceae</taxon>
        <taxon>Roseomonas</taxon>
    </lineage>
</organism>
<protein>
    <recommendedName>
        <fullName evidence="3">OmpR/PhoB-type domain-containing protein</fullName>
    </recommendedName>
</protein>
<evidence type="ECO:0000313" key="5">
    <source>
        <dbReference type="Proteomes" id="UP000831327"/>
    </source>
</evidence>
<proteinExistence type="predicted"/>